<reference evidence="1 2" key="1">
    <citation type="submission" date="2023-02" db="EMBL/GenBank/DDBJ databases">
        <title>LHISI_Scaffold_Assembly.</title>
        <authorList>
            <person name="Stuart O.P."/>
            <person name="Cleave R."/>
            <person name="Magrath M.J.L."/>
            <person name="Mikheyev A.S."/>
        </authorList>
    </citation>
    <scope>NUCLEOTIDE SEQUENCE [LARGE SCALE GENOMIC DNA]</scope>
    <source>
        <strain evidence="1">Daus_M_001</strain>
        <tissue evidence="1">Leg muscle</tissue>
    </source>
</reference>
<gene>
    <name evidence="1" type="ORF">PR048_015958</name>
</gene>
<name>A0ABQ9HID7_9NEOP</name>
<keyword evidence="2" id="KW-1185">Reference proteome</keyword>
<proteinExistence type="predicted"/>
<accession>A0ABQ9HID7</accession>
<evidence type="ECO:0000313" key="2">
    <source>
        <dbReference type="Proteomes" id="UP001159363"/>
    </source>
</evidence>
<comment type="caution">
    <text evidence="1">The sequence shown here is derived from an EMBL/GenBank/DDBJ whole genome shotgun (WGS) entry which is preliminary data.</text>
</comment>
<evidence type="ECO:0000313" key="1">
    <source>
        <dbReference type="EMBL" id="KAJ8884101.1"/>
    </source>
</evidence>
<sequence length="247" mass="27435">MMTSQAVKLLKFARQQQAAAQVCLVEQAVLPTETPMKISETALDDVCGPTNTYRYNDPEALLRTDNLTFEKAAAQCRAYEQSKQQGHLIHNKNGDSENESCTLSEVKKVFNDQRLRHVKPSDSGIHGPKACPAYGKKCVKCDVLNHFARSRRVRKVQVVEHVESHSSQESLYCDSVSVALHPVKVRGQIQPTSVKLKRLDGVITPVGKVTLLCRAKGYEAYINFMLMDLEVVPLLGLSGCLVLNLVQ</sequence>
<organism evidence="1 2">
    <name type="scientific">Dryococelus australis</name>
    <dbReference type="NCBI Taxonomy" id="614101"/>
    <lineage>
        <taxon>Eukaryota</taxon>
        <taxon>Metazoa</taxon>
        <taxon>Ecdysozoa</taxon>
        <taxon>Arthropoda</taxon>
        <taxon>Hexapoda</taxon>
        <taxon>Insecta</taxon>
        <taxon>Pterygota</taxon>
        <taxon>Neoptera</taxon>
        <taxon>Polyneoptera</taxon>
        <taxon>Phasmatodea</taxon>
        <taxon>Verophasmatodea</taxon>
        <taxon>Anareolatae</taxon>
        <taxon>Phasmatidae</taxon>
        <taxon>Eurycanthinae</taxon>
        <taxon>Dryococelus</taxon>
    </lineage>
</organism>
<dbReference type="EMBL" id="JARBHB010000005">
    <property type="protein sequence ID" value="KAJ8884101.1"/>
    <property type="molecule type" value="Genomic_DNA"/>
</dbReference>
<protein>
    <submittedName>
        <fullName evidence="1">Uncharacterized protein</fullName>
    </submittedName>
</protein>
<dbReference type="Proteomes" id="UP001159363">
    <property type="component" value="Chromosome 4"/>
</dbReference>